<dbReference type="SUPFAM" id="SSF47616">
    <property type="entry name" value="GST C-terminal domain-like"/>
    <property type="match status" value="1"/>
</dbReference>
<dbReference type="Pfam" id="PF14497">
    <property type="entry name" value="GST_C_3"/>
    <property type="match status" value="1"/>
</dbReference>
<evidence type="ECO:0008006" key="5">
    <source>
        <dbReference type="Google" id="ProtNLM"/>
    </source>
</evidence>
<dbReference type="GO" id="GO:0004364">
    <property type="term" value="F:glutathione transferase activity"/>
    <property type="evidence" value="ECO:0007669"/>
    <property type="project" value="TreeGrafter"/>
</dbReference>
<dbReference type="InterPro" id="IPR050213">
    <property type="entry name" value="GST_superfamily"/>
</dbReference>
<dbReference type="InterPro" id="IPR036282">
    <property type="entry name" value="Glutathione-S-Trfase_C_sf"/>
</dbReference>
<gene>
    <name evidence="3" type="ORF">BSTOLATCC_MIC59711</name>
</gene>
<sequence length="203" mass="23531">MLDEITLHGFETFDSAEPARLMFIYHGTSFINDRITLEEWPALRDTGFSEFDLIPVLSMDGLSMAGAYPILLYISRKLGYYPQNVQDEYFVDSTCEFISHISKFFIEMKEKDMDWITRFSQEKLPNLLKKIENTITKNNDGNGWFLGDHITLVDFVVFDFMWNFLLKPGKIEAYGLLVSESSPKVMGWACRMIKESPSLAKYI</sequence>
<protein>
    <recommendedName>
        <fullName evidence="5">Glutathione S-transferase</fullName>
    </recommendedName>
</protein>
<dbReference type="GO" id="GO:0006749">
    <property type="term" value="P:glutathione metabolic process"/>
    <property type="evidence" value="ECO:0007669"/>
    <property type="project" value="TreeGrafter"/>
</dbReference>
<dbReference type="InterPro" id="IPR040079">
    <property type="entry name" value="Glutathione_S-Trfase"/>
</dbReference>
<keyword evidence="4" id="KW-1185">Reference proteome</keyword>
<dbReference type="AlphaFoldDB" id="A0AAU9K7E7"/>
<feature type="domain" description="GST C-terminal" evidence="2">
    <location>
        <begin position="79"/>
        <end position="203"/>
    </location>
</feature>
<evidence type="ECO:0000313" key="4">
    <source>
        <dbReference type="Proteomes" id="UP001162131"/>
    </source>
</evidence>
<reference evidence="3" key="1">
    <citation type="submission" date="2021-09" db="EMBL/GenBank/DDBJ databases">
        <authorList>
            <consortium name="AG Swart"/>
            <person name="Singh M."/>
            <person name="Singh A."/>
            <person name="Seah K."/>
            <person name="Emmerich C."/>
        </authorList>
    </citation>
    <scope>NUCLEOTIDE SEQUENCE</scope>
    <source>
        <strain evidence="3">ATCC30299</strain>
    </source>
</reference>
<dbReference type="Gene3D" id="3.40.30.10">
    <property type="entry name" value="Glutaredoxin"/>
    <property type="match status" value="1"/>
</dbReference>
<dbReference type="SFLD" id="SFLDS00019">
    <property type="entry name" value="Glutathione_Transferase_(cytos"/>
    <property type="match status" value="1"/>
</dbReference>
<feature type="domain" description="GST N-terminal" evidence="1">
    <location>
        <begin position="3"/>
        <end position="82"/>
    </location>
</feature>
<dbReference type="PROSITE" id="PS50405">
    <property type="entry name" value="GST_CTER"/>
    <property type="match status" value="1"/>
</dbReference>
<dbReference type="InterPro" id="IPR036249">
    <property type="entry name" value="Thioredoxin-like_sf"/>
</dbReference>
<dbReference type="InterPro" id="IPR004046">
    <property type="entry name" value="GST_C"/>
</dbReference>
<dbReference type="Gene3D" id="1.20.1050.10">
    <property type="match status" value="1"/>
</dbReference>
<organism evidence="3 4">
    <name type="scientific">Blepharisma stoltei</name>
    <dbReference type="NCBI Taxonomy" id="1481888"/>
    <lineage>
        <taxon>Eukaryota</taxon>
        <taxon>Sar</taxon>
        <taxon>Alveolata</taxon>
        <taxon>Ciliophora</taxon>
        <taxon>Postciliodesmatophora</taxon>
        <taxon>Heterotrichea</taxon>
        <taxon>Heterotrichida</taxon>
        <taxon>Blepharismidae</taxon>
        <taxon>Blepharisma</taxon>
    </lineage>
</organism>
<proteinExistence type="predicted"/>
<dbReference type="InterPro" id="IPR004045">
    <property type="entry name" value="Glutathione_S-Trfase_N"/>
</dbReference>
<evidence type="ECO:0000259" key="2">
    <source>
        <dbReference type="PROSITE" id="PS50405"/>
    </source>
</evidence>
<dbReference type="EMBL" id="CAJZBQ010000057">
    <property type="protein sequence ID" value="CAG9333902.1"/>
    <property type="molecule type" value="Genomic_DNA"/>
</dbReference>
<evidence type="ECO:0000313" key="3">
    <source>
        <dbReference type="EMBL" id="CAG9333902.1"/>
    </source>
</evidence>
<dbReference type="InterPro" id="IPR010987">
    <property type="entry name" value="Glutathione-S-Trfase_C-like"/>
</dbReference>
<dbReference type="PANTHER" id="PTHR11571">
    <property type="entry name" value="GLUTATHIONE S-TRANSFERASE"/>
    <property type="match status" value="1"/>
</dbReference>
<dbReference type="PROSITE" id="PS50404">
    <property type="entry name" value="GST_NTER"/>
    <property type="match status" value="1"/>
</dbReference>
<name>A0AAU9K7E7_9CILI</name>
<dbReference type="SUPFAM" id="SSF52833">
    <property type="entry name" value="Thioredoxin-like"/>
    <property type="match status" value="1"/>
</dbReference>
<dbReference type="Proteomes" id="UP001162131">
    <property type="component" value="Unassembled WGS sequence"/>
</dbReference>
<evidence type="ECO:0000259" key="1">
    <source>
        <dbReference type="PROSITE" id="PS50404"/>
    </source>
</evidence>
<comment type="caution">
    <text evidence="3">The sequence shown here is derived from an EMBL/GenBank/DDBJ whole genome shotgun (WGS) entry which is preliminary data.</text>
</comment>
<accession>A0AAU9K7E7</accession>